<evidence type="ECO:0000256" key="2">
    <source>
        <dbReference type="ARBA" id="ARBA00022676"/>
    </source>
</evidence>
<dbReference type="Gene3D" id="3.40.50.2000">
    <property type="entry name" value="Glycogen Phosphorylase B"/>
    <property type="match status" value="2"/>
</dbReference>
<dbReference type="Pfam" id="PF13692">
    <property type="entry name" value="Glyco_trans_1_4"/>
    <property type="match status" value="1"/>
</dbReference>
<evidence type="ECO:0000313" key="6">
    <source>
        <dbReference type="Proteomes" id="UP000305233"/>
    </source>
</evidence>
<keyword evidence="6" id="KW-1185">Reference proteome</keyword>
<organism evidence="5 6">
    <name type="scientific">Arthrobacter echini</name>
    <dbReference type="NCBI Taxonomy" id="1529066"/>
    <lineage>
        <taxon>Bacteria</taxon>
        <taxon>Bacillati</taxon>
        <taxon>Actinomycetota</taxon>
        <taxon>Actinomycetes</taxon>
        <taxon>Micrococcales</taxon>
        <taxon>Micrococcaceae</taxon>
        <taxon>Arthrobacter</taxon>
    </lineage>
</organism>
<dbReference type="InterPro" id="IPR050194">
    <property type="entry name" value="Glycosyltransferase_grp1"/>
</dbReference>
<dbReference type="OrthoDB" id="3180470at2"/>
<proteinExistence type="predicted"/>
<dbReference type="Proteomes" id="UP000305233">
    <property type="component" value="Unassembled WGS sequence"/>
</dbReference>
<feature type="domain" description="Glycosyltransferase subfamily 4-like N-terminal" evidence="4">
    <location>
        <begin position="18"/>
        <end position="198"/>
    </location>
</feature>
<dbReference type="CDD" id="cd03794">
    <property type="entry name" value="GT4_WbuB-like"/>
    <property type="match status" value="1"/>
</dbReference>
<keyword evidence="3 5" id="KW-0808">Transferase</keyword>
<accession>A0A4V3Z564</accession>
<protein>
    <recommendedName>
        <fullName evidence="1">D-inositol 3-phosphate glycosyltransferase</fullName>
    </recommendedName>
</protein>
<dbReference type="EMBL" id="SSWH01000014">
    <property type="protein sequence ID" value="THJ64959.1"/>
    <property type="molecule type" value="Genomic_DNA"/>
</dbReference>
<evidence type="ECO:0000256" key="1">
    <source>
        <dbReference type="ARBA" id="ARBA00021292"/>
    </source>
</evidence>
<gene>
    <name evidence="5" type="ORF">E8P82_13285</name>
</gene>
<dbReference type="GO" id="GO:1901137">
    <property type="term" value="P:carbohydrate derivative biosynthetic process"/>
    <property type="evidence" value="ECO:0007669"/>
    <property type="project" value="UniProtKB-ARBA"/>
</dbReference>
<evidence type="ECO:0000259" key="4">
    <source>
        <dbReference type="Pfam" id="PF13579"/>
    </source>
</evidence>
<dbReference type="RefSeq" id="WP_136455537.1">
    <property type="nucleotide sequence ID" value="NZ_SSWH01000014.1"/>
</dbReference>
<dbReference type="PANTHER" id="PTHR45947:SF3">
    <property type="entry name" value="SULFOQUINOVOSYL TRANSFERASE SQD2"/>
    <property type="match status" value="1"/>
</dbReference>
<dbReference type="SUPFAM" id="SSF53756">
    <property type="entry name" value="UDP-Glycosyltransferase/glycogen phosphorylase"/>
    <property type="match status" value="1"/>
</dbReference>
<evidence type="ECO:0000313" key="5">
    <source>
        <dbReference type="EMBL" id="THJ64959.1"/>
    </source>
</evidence>
<reference evidence="5 6" key="1">
    <citation type="submission" date="2019-04" db="EMBL/GenBank/DDBJ databases">
        <authorList>
            <person name="Liu Q."/>
            <person name="Xin Y.-H."/>
        </authorList>
    </citation>
    <scope>NUCLEOTIDE SEQUENCE [LARGE SCALE GENOMIC DNA]</scope>
    <source>
        <strain evidence="5 6">AM23</strain>
    </source>
</reference>
<name>A0A4V3Z564_9MICC</name>
<comment type="caution">
    <text evidence="5">The sequence shown here is derived from an EMBL/GenBank/DDBJ whole genome shotgun (WGS) entry which is preliminary data.</text>
</comment>
<keyword evidence="2" id="KW-0328">Glycosyltransferase</keyword>
<evidence type="ECO:0000256" key="3">
    <source>
        <dbReference type="ARBA" id="ARBA00022679"/>
    </source>
</evidence>
<dbReference type="GO" id="GO:0016758">
    <property type="term" value="F:hexosyltransferase activity"/>
    <property type="evidence" value="ECO:0007669"/>
    <property type="project" value="TreeGrafter"/>
</dbReference>
<dbReference type="PANTHER" id="PTHR45947">
    <property type="entry name" value="SULFOQUINOVOSYL TRANSFERASE SQD2"/>
    <property type="match status" value="1"/>
</dbReference>
<sequence length="400" mass="44511">MRILLLIHSYAPEHSPPQRRWTQLVRSLRAEGWDVDVVTPVAHAPHGKRTLPRSRAGRPFRIDEGAFGERVRRVPYLRHRTTRLGRLANHLFSAVLSVPAAALGKRPDVVIVTVPSLPILGAGFVVARMLRRPLVVDMRDAWPDLARDARLVQGRAKGIIEALIIAIQDRADLVVTVTHGFARTLRERGLKNVATVTNGVDVELLVPLEPVPLQKPRLDVLYLGNHGESQHLDVPIRAAALVGDRMRLTMVGHGVKRRELMALAASIDAPVRFDDPVYGPRVMEYYRNADSCLIALRDDWKSFETTIPSKTYEVLSLGRHVTGMVRGEAQQILQDAEAGHVVPANPRALADLWTLLADERHQLHVNGNGRLWVQRNADVTALGQAYVDLLREVSRGAARP</sequence>
<dbReference type="Pfam" id="PF13579">
    <property type="entry name" value="Glyco_trans_4_4"/>
    <property type="match status" value="1"/>
</dbReference>
<dbReference type="AlphaFoldDB" id="A0A4V3Z564"/>
<dbReference type="InterPro" id="IPR028098">
    <property type="entry name" value="Glyco_trans_4-like_N"/>
</dbReference>